<dbReference type="AlphaFoldDB" id="A0A498HPL2"/>
<evidence type="ECO:0000256" key="3">
    <source>
        <dbReference type="ARBA" id="ARBA00022771"/>
    </source>
</evidence>
<evidence type="ECO:0000259" key="10">
    <source>
        <dbReference type="PROSITE" id="PS51292"/>
    </source>
</evidence>
<dbReference type="SMART" id="SM00744">
    <property type="entry name" value="RINGv"/>
    <property type="match status" value="1"/>
</dbReference>
<keyword evidence="3 5" id="KW-0863">Zinc-finger</keyword>
<dbReference type="InterPro" id="IPR013083">
    <property type="entry name" value="Znf_RING/FYVE/PHD"/>
</dbReference>
<name>A0A498HPL2_MALDO</name>
<comment type="caution">
    <text evidence="11">The sequence shown here is derived from an EMBL/GenBank/DDBJ whole genome shotgun (WGS) entry which is preliminary data.</text>
</comment>
<dbReference type="InterPro" id="IPR051210">
    <property type="entry name" value="Ub_ligase/GEF_domain"/>
</dbReference>
<dbReference type="Pfam" id="PF04434">
    <property type="entry name" value="SWIM"/>
    <property type="match status" value="1"/>
</dbReference>
<feature type="domain" description="SWIM-type" evidence="9">
    <location>
        <begin position="61"/>
        <end position="91"/>
    </location>
</feature>
<dbReference type="PROSITE" id="PS50089">
    <property type="entry name" value="ZF_RING_2"/>
    <property type="match status" value="1"/>
</dbReference>
<feature type="repeat" description="RCC1" evidence="6">
    <location>
        <begin position="611"/>
        <end position="671"/>
    </location>
</feature>
<feature type="region of interest" description="Disordered" evidence="7">
    <location>
        <begin position="1"/>
        <end position="20"/>
    </location>
</feature>
<dbReference type="PROSITE" id="PS00626">
    <property type="entry name" value="RCC1_2"/>
    <property type="match status" value="2"/>
</dbReference>
<evidence type="ECO:0000256" key="4">
    <source>
        <dbReference type="ARBA" id="ARBA00022833"/>
    </source>
</evidence>
<keyword evidence="2" id="KW-0677">Repeat</keyword>
<reference evidence="11 12" key="1">
    <citation type="submission" date="2018-10" db="EMBL/GenBank/DDBJ databases">
        <title>A high-quality apple genome assembly.</title>
        <authorList>
            <person name="Hu J."/>
        </authorList>
    </citation>
    <scope>NUCLEOTIDE SEQUENCE [LARGE SCALE GENOMIC DNA]</scope>
    <source>
        <strain evidence="12">cv. HFTH1</strain>
        <tissue evidence="11">Young leaf</tissue>
    </source>
</reference>
<dbReference type="Pfam" id="PF25390">
    <property type="entry name" value="WD40_RLD"/>
    <property type="match status" value="1"/>
</dbReference>
<dbReference type="InterPro" id="IPR007527">
    <property type="entry name" value="Znf_SWIM"/>
</dbReference>
<feature type="compositionally biased region" description="Polar residues" evidence="7">
    <location>
        <begin position="1"/>
        <end position="14"/>
    </location>
</feature>
<feature type="region of interest" description="Disordered" evidence="7">
    <location>
        <begin position="716"/>
        <end position="738"/>
    </location>
</feature>
<keyword evidence="12" id="KW-1185">Reference proteome</keyword>
<accession>A0A498HPL2</accession>
<evidence type="ECO:0000256" key="2">
    <source>
        <dbReference type="ARBA" id="ARBA00022737"/>
    </source>
</evidence>
<keyword evidence="1" id="KW-0479">Metal-binding</keyword>
<dbReference type="Pfam" id="PF00415">
    <property type="entry name" value="RCC1"/>
    <property type="match status" value="1"/>
</dbReference>
<protein>
    <recommendedName>
        <fullName evidence="13">SWIM-type domain-containing protein</fullName>
    </recommendedName>
</protein>
<dbReference type="Gene3D" id="2.130.10.30">
    <property type="entry name" value="Regulator of chromosome condensation 1/beta-lactamase-inhibitor protein II"/>
    <property type="match status" value="2"/>
</dbReference>
<dbReference type="InterPro" id="IPR058923">
    <property type="entry name" value="RCC1-like_dom"/>
</dbReference>
<dbReference type="InterPro" id="IPR009091">
    <property type="entry name" value="RCC1/BLIP-II"/>
</dbReference>
<feature type="domain" description="RING-CH-type" evidence="10">
    <location>
        <begin position="150"/>
        <end position="211"/>
    </location>
</feature>
<dbReference type="EMBL" id="RDQH01000341">
    <property type="protein sequence ID" value="RXH72680.1"/>
    <property type="molecule type" value="Genomic_DNA"/>
</dbReference>
<dbReference type="PRINTS" id="PR00633">
    <property type="entry name" value="RCCNDNSATION"/>
</dbReference>
<evidence type="ECO:0000259" key="8">
    <source>
        <dbReference type="PROSITE" id="PS50089"/>
    </source>
</evidence>
<evidence type="ECO:0000313" key="11">
    <source>
        <dbReference type="EMBL" id="RXH72680.1"/>
    </source>
</evidence>
<sequence>MESVASNSSPQNHRLAQRPRTRIIPTQPFADRILRALHHNLRLLHHRESNFSVLGATGNVYTVSLSATPSCTCPDRTTPCKHILFVFLRVLGLPLDDACLRRKTLRSCQVSRLLGLPMLPESLAAVSLRERFHQLFFQESSSTTRPRHDLEIEEGRSCPICLEEMAGREERVVACGACRNPIHEECLMKWKRSSGRRSANCVICRARWKDINRIMEQDKYLNLAAYYATNHDQDDIDNADEGLYGVTLTGILSYIWSAGSLHREIPAKEKDLCFFHRHFLKHLIFWVSPAPKMEEESASPPHGRNLSRKVVAVAAGESHTLALTGDGFVYSWGRGMFGRLGTGSESDELFPVRIKFNDPRSAKGTGLKFVGVAAGAYHSLALAGQFSDFDQILVDGVLFLDKLHDDNINKPTIQVCSVKAGGMMSLAIDNLGTLWVWGNFPHESSSNEGGFSLVSSFTPTPVWDFHGHVVVKVACGNEHVVALVSAEETYKGEDLVCFSWGGNSHGQLGLGDKESRSRPQIVEPFDHDSSFAVYEVACGAFHTALLTHKKRPSDTLESMCWTFGLGENGQLGHGTTRSGLSPEPVKELPQYVYLVSVDCGLFHTSVVSSAGDVWSWGMEKGLGLCPDASFSRTDSGDAISPLQINELNGAKFQDPIQVVCGAAHTVVVANDGFKLWSWGRGRSGVLGNGKTTDCYSPAVVLWPPLADDFKQEEFNTVDKKKPLDDGDNTGERNLTEDAKEENRLSLAMEEMKLLQSKLSVMEKYTGILHGSIFGKPFKEQDIPVSLQNSGTYDIAKEWENMLESADRANLVRLEKFYRNMLAGVKDKLMKRKIQEMIRECLGSSSINPGV</sequence>
<dbReference type="PROSITE" id="PS50012">
    <property type="entry name" value="RCC1_3"/>
    <property type="match status" value="5"/>
</dbReference>
<dbReference type="SUPFAM" id="SSF50985">
    <property type="entry name" value="RCC1/BLIP-II"/>
    <property type="match status" value="2"/>
</dbReference>
<organism evidence="11 12">
    <name type="scientific">Malus domestica</name>
    <name type="common">Apple</name>
    <name type="synonym">Pyrus malus</name>
    <dbReference type="NCBI Taxonomy" id="3750"/>
    <lineage>
        <taxon>Eukaryota</taxon>
        <taxon>Viridiplantae</taxon>
        <taxon>Streptophyta</taxon>
        <taxon>Embryophyta</taxon>
        <taxon>Tracheophyta</taxon>
        <taxon>Spermatophyta</taxon>
        <taxon>Magnoliopsida</taxon>
        <taxon>eudicotyledons</taxon>
        <taxon>Gunneridae</taxon>
        <taxon>Pentapetalae</taxon>
        <taxon>rosids</taxon>
        <taxon>fabids</taxon>
        <taxon>Rosales</taxon>
        <taxon>Rosaceae</taxon>
        <taxon>Amygdaloideae</taxon>
        <taxon>Maleae</taxon>
        <taxon>Malus</taxon>
    </lineage>
</organism>
<dbReference type="InterPro" id="IPR011016">
    <property type="entry name" value="Znf_RING-CH"/>
</dbReference>
<dbReference type="Gene3D" id="3.30.40.10">
    <property type="entry name" value="Zinc/RING finger domain, C3HC4 (zinc finger)"/>
    <property type="match status" value="1"/>
</dbReference>
<feature type="repeat" description="RCC1" evidence="6">
    <location>
        <begin position="495"/>
        <end position="549"/>
    </location>
</feature>
<dbReference type="PANTHER" id="PTHR22870:SF155">
    <property type="entry name" value="E3 UBIQUITIN-PROTEIN LIGASE HERC1-RELATED"/>
    <property type="match status" value="1"/>
</dbReference>
<evidence type="ECO:0000259" key="9">
    <source>
        <dbReference type="PROSITE" id="PS50966"/>
    </source>
</evidence>
<dbReference type="Pfam" id="PF13639">
    <property type="entry name" value="zf-RING_2"/>
    <property type="match status" value="1"/>
</dbReference>
<dbReference type="Proteomes" id="UP000290289">
    <property type="component" value="Chromosome 15"/>
</dbReference>
<dbReference type="SUPFAM" id="SSF57850">
    <property type="entry name" value="RING/U-box"/>
    <property type="match status" value="1"/>
</dbReference>
<evidence type="ECO:0000256" key="1">
    <source>
        <dbReference type="ARBA" id="ARBA00022723"/>
    </source>
</evidence>
<dbReference type="GO" id="GO:0008270">
    <property type="term" value="F:zinc ion binding"/>
    <property type="evidence" value="ECO:0007669"/>
    <property type="project" value="UniProtKB-KW"/>
</dbReference>
<feature type="repeat" description="RCC1" evidence="6">
    <location>
        <begin position="432"/>
        <end position="486"/>
    </location>
</feature>
<evidence type="ECO:0000256" key="5">
    <source>
        <dbReference type="PROSITE-ProRule" id="PRU00175"/>
    </source>
</evidence>
<dbReference type="InterPro" id="IPR000408">
    <property type="entry name" value="Reg_chr_condens"/>
</dbReference>
<dbReference type="InterPro" id="IPR001841">
    <property type="entry name" value="Znf_RING"/>
</dbReference>
<evidence type="ECO:0008006" key="13">
    <source>
        <dbReference type="Google" id="ProtNLM"/>
    </source>
</evidence>
<feature type="domain" description="RING-type" evidence="8">
    <location>
        <begin position="158"/>
        <end position="205"/>
    </location>
</feature>
<dbReference type="PANTHER" id="PTHR22870">
    <property type="entry name" value="REGULATOR OF CHROMOSOME CONDENSATION"/>
    <property type="match status" value="1"/>
</dbReference>
<proteinExistence type="predicted"/>
<evidence type="ECO:0000256" key="7">
    <source>
        <dbReference type="SAM" id="MobiDB-lite"/>
    </source>
</evidence>
<feature type="repeat" description="RCC1" evidence="6">
    <location>
        <begin position="327"/>
        <end position="385"/>
    </location>
</feature>
<feature type="repeat" description="RCC1" evidence="6">
    <location>
        <begin position="558"/>
        <end position="610"/>
    </location>
</feature>
<evidence type="ECO:0000313" key="12">
    <source>
        <dbReference type="Proteomes" id="UP000290289"/>
    </source>
</evidence>
<dbReference type="STRING" id="3750.A0A498HPL2"/>
<dbReference type="PROSITE" id="PS51292">
    <property type="entry name" value="ZF_RING_CH"/>
    <property type="match status" value="1"/>
</dbReference>
<evidence type="ECO:0000256" key="6">
    <source>
        <dbReference type="PROSITE-ProRule" id="PRU00235"/>
    </source>
</evidence>
<keyword evidence="4" id="KW-0862">Zinc</keyword>
<dbReference type="PROSITE" id="PS50966">
    <property type="entry name" value="ZF_SWIM"/>
    <property type="match status" value="1"/>
</dbReference>
<gene>
    <name evidence="11" type="ORF">DVH24_012364</name>
</gene>